<comment type="caution">
    <text evidence="1">The sequence shown here is derived from an EMBL/GenBank/DDBJ whole genome shotgun (WGS) entry which is preliminary data.</text>
</comment>
<dbReference type="PANTHER" id="PTHR30565">
    <property type="entry name" value="PROTEIN YCIF"/>
    <property type="match status" value="1"/>
</dbReference>
<evidence type="ECO:0000313" key="2">
    <source>
        <dbReference type="Proteomes" id="UP000558284"/>
    </source>
</evidence>
<gene>
    <name evidence="1" type="ORF">H0241_22840</name>
</gene>
<keyword evidence="2" id="KW-1185">Reference proteome</keyword>
<dbReference type="InterPro" id="IPR009078">
    <property type="entry name" value="Ferritin-like_SF"/>
</dbReference>
<dbReference type="InterPro" id="IPR047114">
    <property type="entry name" value="YciF"/>
</dbReference>
<proteinExistence type="predicted"/>
<name>A0A838BBU5_9HYPH</name>
<dbReference type="SUPFAM" id="SSF47240">
    <property type="entry name" value="Ferritin-like"/>
    <property type="match status" value="1"/>
</dbReference>
<dbReference type="PANTHER" id="PTHR30565:SF9">
    <property type="entry name" value="PROTEIN YCIF"/>
    <property type="match status" value="1"/>
</dbReference>
<dbReference type="Pfam" id="PF05974">
    <property type="entry name" value="DUF892"/>
    <property type="match status" value="1"/>
</dbReference>
<evidence type="ECO:0000313" key="1">
    <source>
        <dbReference type="EMBL" id="MBA1143064.1"/>
    </source>
</evidence>
<sequence length="170" mass="18136">MQLGVLGDHGVGQRHAYAAADVAGDVDQSRRLIGLLRRQPDIGGGGNGYEQESDHQVDAGNAKKLKLASGVSDVIAKQINCPAIDGILEEANDVSGDVDDKGVLDAALIASAQAVEHYEMTRYGTLIAWAKQLDRSDCANVLAKNLKEEQAADRKLTEMADRKINLQAAE</sequence>
<dbReference type="EMBL" id="JACDTY010000012">
    <property type="protein sequence ID" value="MBA1143064.1"/>
    <property type="molecule type" value="Genomic_DNA"/>
</dbReference>
<protein>
    <submittedName>
        <fullName evidence="1">Ferritin-like domain-containing protein</fullName>
    </submittedName>
</protein>
<dbReference type="AlphaFoldDB" id="A0A838BBU5"/>
<dbReference type="Gene3D" id="1.20.1260.10">
    <property type="match status" value="1"/>
</dbReference>
<dbReference type="InterPro" id="IPR012347">
    <property type="entry name" value="Ferritin-like"/>
</dbReference>
<accession>A0A838BBU5</accession>
<dbReference type="Proteomes" id="UP000558284">
    <property type="component" value="Unassembled WGS sequence"/>
</dbReference>
<organism evidence="1 2">
    <name type="scientific">Mesorhizobium neociceri</name>
    <dbReference type="NCBI Taxonomy" id="1307853"/>
    <lineage>
        <taxon>Bacteria</taxon>
        <taxon>Pseudomonadati</taxon>
        <taxon>Pseudomonadota</taxon>
        <taxon>Alphaproteobacteria</taxon>
        <taxon>Hyphomicrobiales</taxon>
        <taxon>Phyllobacteriaceae</taxon>
        <taxon>Mesorhizobium</taxon>
    </lineage>
</organism>
<dbReference type="InterPro" id="IPR010287">
    <property type="entry name" value="DUF892_YciF-like"/>
</dbReference>
<reference evidence="1 2" key="1">
    <citation type="submission" date="2020-07" db="EMBL/GenBank/DDBJ databases">
        <title>Definition of the novel symbiovar canariense within Mesorhizobium novociceri, a new species of genus Mesorhizobium nodulating Cicer canariense in the Caldera de Taburiente National Park (La Palma, Canary Islands).</title>
        <authorList>
            <person name="Leon-Barrios M."/>
            <person name="Perez-Yepez J."/>
            <person name="Flores-Felix J.D."/>
            <person name="Ramirez-Baena M.H."/>
            <person name="Pulido-Suarez L."/>
            <person name="Igual J.M."/>
            <person name="Velazquez E."/>
            <person name="Peix A."/>
        </authorList>
    </citation>
    <scope>NUCLEOTIDE SEQUENCE [LARGE SCALE GENOMIC DNA]</scope>
    <source>
        <strain evidence="1 2">CCANP35</strain>
    </source>
</reference>